<dbReference type="GO" id="GO:0019346">
    <property type="term" value="P:transsulfuration"/>
    <property type="evidence" value="ECO:0007669"/>
    <property type="project" value="InterPro"/>
</dbReference>
<dbReference type="Gene3D" id="3.40.640.10">
    <property type="entry name" value="Type I PLP-dependent aspartate aminotransferase-like (Major domain)"/>
    <property type="match status" value="1"/>
</dbReference>
<dbReference type="Gene3D" id="3.90.1150.130">
    <property type="match status" value="1"/>
</dbReference>
<dbReference type="InterPro" id="IPR015424">
    <property type="entry name" value="PyrdxlP-dep_Trfase"/>
</dbReference>
<comment type="similarity">
    <text evidence="3">Belongs to the trans-sulfuration enzymes family.</text>
</comment>
<dbReference type="Pfam" id="PF01053">
    <property type="entry name" value="Cys_Met_Meta_PP"/>
    <property type="match status" value="1"/>
</dbReference>
<dbReference type="InterPro" id="IPR054718">
    <property type="entry name" value="YhfS-like_C"/>
</dbReference>
<feature type="domain" description="YhfS-like C-terminal" evidence="4">
    <location>
        <begin position="259"/>
        <end position="357"/>
    </location>
</feature>
<dbReference type="AlphaFoldDB" id="A0A1N7LLB3"/>
<dbReference type="GO" id="GO:0030170">
    <property type="term" value="F:pyridoxal phosphate binding"/>
    <property type="evidence" value="ECO:0007669"/>
    <property type="project" value="InterPro"/>
</dbReference>
<dbReference type="EMBL" id="FTOD01000004">
    <property type="protein sequence ID" value="SIS74582.1"/>
    <property type="molecule type" value="Genomic_DNA"/>
</dbReference>
<dbReference type="SUPFAM" id="SSF53383">
    <property type="entry name" value="PLP-dependent transferases"/>
    <property type="match status" value="1"/>
</dbReference>
<dbReference type="RefSeq" id="WP_076524541.1">
    <property type="nucleotide sequence ID" value="NZ_CP048103.1"/>
</dbReference>
<dbReference type="Pfam" id="PF22475">
    <property type="entry name" value="YhfS-like_C"/>
    <property type="match status" value="1"/>
</dbReference>
<keyword evidence="5" id="KW-0032">Aminotransferase</keyword>
<keyword evidence="5" id="KW-0808">Transferase</keyword>
<dbReference type="InterPro" id="IPR000277">
    <property type="entry name" value="Cys/Met-Metab_PyrdxlP-dep_enz"/>
</dbReference>
<evidence type="ECO:0000313" key="6">
    <source>
        <dbReference type="Proteomes" id="UP000186795"/>
    </source>
</evidence>
<dbReference type="GO" id="GO:0008483">
    <property type="term" value="F:transaminase activity"/>
    <property type="evidence" value="ECO:0007669"/>
    <property type="project" value="UniProtKB-KW"/>
</dbReference>
<keyword evidence="2 3" id="KW-0663">Pyridoxal phosphate</keyword>
<protein>
    <submittedName>
        <fullName evidence="5">Aminotransferase class-V</fullName>
    </submittedName>
</protein>
<comment type="cofactor">
    <cofactor evidence="1 3">
        <name>pyridoxal 5'-phosphate</name>
        <dbReference type="ChEBI" id="CHEBI:597326"/>
    </cofactor>
</comment>
<reference evidence="6" key="1">
    <citation type="submission" date="2017-01" db="EMBL/GenBank/DDBJ databases">
        <authorList>
            <person name="Varghese N."/>
            <person name="Submissions S."/>
        </authorList>
    </citation>
    <scope>NUCLEOTIDE SEQUENCE [LARGE SCALE GENOMIC DNA]</scope>
    <source>
        <strain evidence="6">DSM 45196</strain>
    </source>
</reference>
<evidence type="ECO:0000256" key="3">
    <source>
        <dbReference type="RuleBase" id="RU362118"/>
    </source>
</evidence>
<proteinExistence type="inferred from homology"/>
<gene>
    <name evidence="5" type="ORF">SAMN05421790_104243</name>
</gene>
<name>A0A1N7LLB3_9BACL</name>
<keyword evidence="6" id="KW-1185">Reference proteome</keyword>
<dbReference type="Proteomes" id="UP000186795">
    <property type="component" value="Unassembled WGS sequence"/>
</dbReference>
<evidence type="ECO:0000256" key="1">
    <source>
        <dbReference type="ARBA" id="ARBA00001933"/>
    </source>
</evidence>
<dbReference type="InterPro" id="IPR015421">
    <property type="entry name" value="PyrdxlP-dep_Trfase_major"/>
</dbReference>
<dbReference type="OrthoDB" id="9787096at2"/>
<organism evidence="5 6">
    <name type="scientific">Kroppenstedtia eburnea</name>
    <dbReference type="NCBI Taxonomy" id="714067"/>
    <lineage>
        <taxon>Bacteria</taxon>
        <taxon>Bacillati</taxon>
        <taxon>Bacillota</taxon>
        <taxon>Bacilli</taxon>
        <taxon>Bacillales</taxon>
        <taxon>Thermoactinomycetaceae</taxon>
        <taxon>Kroppenstedtia</taxon>
    </lineage>
</organism>
<accession>A0A1N7LLB3</accession>
<evidence type="ECO:0000259" key="4">
    <source>
        <dbReference type="Pfam" id="PF22475"/>
    </source>
</evidence>
<evidence type="ECO:0000256" key="2">
    <source>
        <dbReference type="ARBA" id="ARBA00022898"/>
    </source>
</evidence>
<evidence type="ECO:0000313" key="5">
    <source>
        <dbReference type="EMBL" id="SIS74582.1"/>
    </source>
</evidence>
<sequence length="369" mass="40385">MGPANLNTMTVNEAKEMQFRLTEAIAAIFRGNEFLNLGDLGVVPGKGRPLQTEKVEEVLARFFGVEACALVRGAGTGAIRTILAVLTEPGDPLMVHTSPMYQTTKETVRLMGLIPKVVDYNNSEALRNALKEQRDCKVFYVQHSRQHPEDTYDLDSVIQLVRSYRPDLPIVVDDNYTALKVPKIGVELGASFSCFSGFKLLGPPGIGIVVGKKEPIDTLKKRNYSGGGQVQGFEAMELLRSLVMAPVAIAVQTEQVDFLCRGLNNGEVPLVAKAYITFSQSKNVILELEEPIAPQVIAASEKYGAAIYPVGAESRYEVLPMIYRPSGTFLESRPQLAQTGIRLNPMRAGAELTMEILRKAIADVTGERV</sequence>